<evidence type="ECO:0000313" key="3">
    <source>
        <dbReference type="EMBL" id="GAA0560725.1"/>
    </source>
</evidence>
<evidence type="ECO:0000256" key="2">
    <source>
        <dbReference type="SAM" id="Phobius"/>
    </source>
</evidence>
<gene>
    <name evidence="3" type="ORF">GCM10009098_30970</name>
</gene>
<organism evidence="3 4">
    <name type="scientific">Rheinheimera aquimaris</name>
    <dbReference type="NCBI Taxonomy" id="412437"/>
    <lineage>
        <taxon>Bacteria</taxon>
        <taxon>Pseudomonadati</taxon>
        <taxon>Pseudomonadota</taxon>
        <taxon>Gammaproteobacteria</taxon>
        <taxon>Chromatiales</taxon>
        <taxon>Chromatiaceae</taxon>
        <taxon>Rheinheimera</taxon>
    </lineage>
</organism>
<keyword evidence="2" id="KW-0812">Transmembrane</keyword>
<evidence type="ECO:0000313" key="4">
    <source>
        <dbReference type="Proteomes" id="UP001501169"/>
    </source>
</evidence>
<name>A0ABN1E7F6_9GAMM</name>
<comment type="caution">
    <text evidence="3">The sequence shown here is derived from an EMBL/GenBank/DDBJ whole genome shotgun (WGS) entry which is preliminary data.</text>
</comment>
<dbReference type="Proteomes" id="UP001501169">
    <property type="component" value="Unassembled WGS sequence"/>
</dbReference>
<dbReference type="InterPro" id="IPR007813">
    <property type="entry name" value="PilN"/>
</dbReference>
<protein>
    <submittedName>
        <fullName evidence="3">Uncharacterized protein</fullName>
    </submittedName>
</protein>
<sequence length="198" mass="23095">MKQQVNLYQAVLQPIRERLGLKLLLQIWLSILLVLFTGWIYLQQQQAQLTKQLASEQQQLDVLQQEMTMYQQALAQRQPSAELVSQYDTAAQSVAQKQQLLNYLSQQQQQASQIYSPVLQHLQHIDRQDLWLTGFSLQQHFSSFNGIALRPDSVPLWLENLRQLAYFRGQRFSQVNMLQVPEKKAVSFELRARQGAEQ</sequence>
<accession>A0ABN1E7F6</accession>
<keyword evidence="2" id="KW-0472">Membrane</keyword>
<dbReference type="EMBL" id="BAAAEO010000005">
    <property type="protein sequence ID" value="GAA0560725.1"/>
    <property type="molecule type" value="Genomic_DNA"/>
</dbReference>
<reference evidence="3 4" key="1">
    <citation type="journal article" date="2019" name="Int. J. Syst. Evol. Microbiol.">
        <title>The Global Catalogue of Microorganisms (GCM) 10K type strain sequencing project: providing services to taxonomists for standard genome sequencing and annotation.</title>
        <authorList>
            <consortium name="The Broad Institute Genomics Platform"/>
            <consortium name="The Broad Institute Genome Sequencing Center for Infectious Disease"/>
            <person name="Wu L."/>
            <person name="Ma J."/>
        </authorList>
    </citation>
    <scope>NUCLEOTIDE SEQUENCE [LARGE SCALE GENOMIC DNA]</scope>
    <source>
        <strain evidence="3 4">JCM 14331</strain>
    </source>
</reference>
<dbReference type="RefSeq" id="WP_226767981.1">
    <property type="nucleotide sequence ID" value="NZ_BAAAEO010000005.1"/>
</dbReference>
<proteinExistence type="predicted"/>
<keyword evidence="2" id="KW-1133">Transmembrane helix</keyword>
<feature type="coiled-coil region" evidence="1">
    <location>
        <begin position="46"/>
        <end position="73"/>
    </location>
</feature>
<evidence type="ECO:0000256" key="1">
    <source>
        <dbReference type="SAM" id="Coils"/>
    </source>
</evidence>
<feature type="transmembrane region" description="Helical" evidence="2">
    <location>
        <begin position="21"/>
        <end position="42"/>
    </location>
</feature>
<dbReference type="Pfam" id="PF05137">
    <property type="entry name" value="PilN"/>
    <property type="match status" value="1"/>
</dbReference>
<keyword evidence="4" id="KW-1185">Reference proteome</keyword>
<keyword evidence="1" id="KW-0175">Coiled coil</keyword>